<protein>
    <submittedName>
        <fullName evidence="1">DUF956 family protein</fullName>
    </submittedName>
</protein>
<name>A0A1H1L0Y9_9ACTN</name>
<dbReference type="EMBL" id="VUND01000001">
    <property type="protein sequence ID" value="MST59968.1"/>
    <property type="molecule type" value="Genomic_DNA"/>
</dbReference>
<dbReference type="RefSeq" id="WP_090861615.1">
    <property type="nucleotide sequence ID" value="NZ_DBFONV010000009.1"/>
</dbReference>
<proteinExistence type="predicted"/>
<dbReference type="InterPro" id="IPR010360">
    <property type="entry name" value="DUF956"/>
</dbReference>
<dbReference type="EMBL" id="LT629759">
    <property type="protein sequence ID" value="SDR68193.1"/>
    <property type="molecule type" value="Genomic_DNA"/>
</dbReference>
<dbReference type="OrthoDB" id="1646215at2"/>
<evidence type="ECO:0000313" key="4">
    <source>
        <dbReference type="Proteomes" id="UP000434342"/>
    </source>
</evidence>
<evidence type="ECO:0000313" key="3">
    <source>
        <dbReference type="Proteomes" id="UP000199480"/>
    </source>
</evidence>
<reference evidence="2" key="2">
    <citation type="submission" date="2016-10" db="EMBL/GenBank/DDBJ databases">
        <authorList>
            <person name="de Groot N.N."/>
        </authorList>
    </citation>
    <scope>NUCLEOTIDE SEQUENCE [LARGE SCALE GENOMIC DNA]</scope>
    <source>
        <strain evidence="2">DSM 22620</strain>
    </source>
</reference>
<accession>A0A1H1L0Y9</accession>
<dbReference type="AlphaFoldDB" id="A0A1H1L0Y9"/>
<sequence length="131" mass="14773">MAISMNTSVEYSSKATFLQGFTTYGDVMVGDKAFEFYNEKNKEDFVQIPWEEIDYVSAEVLGKKNIVRFAIFTKEAGHFTFSTRDNRATLRAVREHVPADRLLRSPNALQVAKMGVKSIPSVIGGVFKRGR</sequence>
<dbReference type="GeneID" id="78499978"/>
<dbReference type="Proteomes" id="UP000199480">
    <property type="component" value="Chromosome I"/>
</dbReference>
<evidence type="ECO:0000313" key="2">
    <source>
        <dbReference type="EMBL" id="SDR68193.1"/>
    </source>
</evidence>
<reference evidence="3" key="1">
    <citation type="submission" date="2016-10" db="EMBL/GenBank/DDBJ databases">
        <authorList>
            <person name="Varghese N."/>
            <person name="Submissions S."/>
        </authorList>
    </citation>
    <scope>NUCLEOTIDE SEQUENCE [LARGE SCALE GENOMIC DNA]</scope>
    <source>
        <strain evidence="3">DSM 22620</strain>
    </source>
</reference>
<gene>
    <name evidence="1" type="ORF">FYJ69_03420</name>
    <name evidence="2" type="ORF">SAMN04489857_0603</name>
</gene>
<reference evidence="1 4" key="3">
    <citation type="submission" date="2019-08" db="EMBL/GenBank/DDBJ databases">
        <title>In-depth cultivation of the pig gut microbiome towards novel bacterial diversity and tailored functional studies.</title>
        <authorList>
            <person name="Wylensek D."/>
            <person name="Hitch T.C.A."/>
            <person name="Clavel T."/>
        </authorList>
    </citation>
    <scope>NUCLEOTIDE SEQUENCE [LARGE SCALE GENOMIC DNA]</scope>
    <source>
        <strain evidence="1 4">WB01_CNA04</strain>
    </source>
</reference>
<organism evidence="2 3">
    <name type="scientific">Parafannyhessea umbonata</name>
    <dbReference type="NCBI Taxonomy" id="604330"/>
    <lineage>
        <taxon>Bacteria</taxon>
        <taxon>Bacillati</taxon>
        <taxon>Actinomycetota</taxon>
        <taxon>Coriobacteriia</taxon>
        <taxon>Coriobacteriales</taxon>
        <taxon>Atopobiaceae</taxon>
        <taxon>Parafannyhessea</taxon>
    </lineage>
</organism>
<dbReference type="Proteomes" id="UP000434342">
    <property type="component" value="Unassembled WGS sequence"/>
</dbReference>
<dbReference type="Pfam" id="PF06115">
    <property type="entry name" value="DUF956"/>
    <property type="match status" value="1"/>
</dbReference>
<evidence type="ECO:0000313" key="1">
    <source>
        <dbReference type="EMBL" id="MST59968.1"/>
    </source>
</evidence>